<keyword evidence="7" id="KW-0732">Signal</keyword>
<keyword evidence="3" id="KW-0285">Flavoprotein</keyword>
<evidence type="ECO:0000313" key="9">
    <source>
        <dbReference type="EMBL" id="RDB16258.1"/>
    </source>
</evidence>
<dbReference type="Pfam" id="PF00732">
    <property type="entry name" value="GMC_oxred_N"/>
    <property type="match status" value="1"/>
</dbReference>
<dbReference type="STRING" id="39966.A0A369J2P6"/>
<keyword evidence="4 6" id="KW-0274">FAD</keyword>
<reference evidence="9" key="1">
    <citation type="submission" date="2018-04" db="EMBL/GenBank/DDBJ databases">
        <title>Whole genome sequencing of Hypsizygus marmoreus.</title>
        <authorList>
            <person name="Choi I.-G."/>
            <person name="Min B."/>
            <person name="Kim J.-G."/>
            <person name="Kim S."/>
            <person name="Oh Y.-L."/>
            <person name="Kong W.-S."/>
            <person name="Park H."/>
            <person name="Jeong J."/>
            <person name="Song E.-S."/>
        </authorList>
    </citation>
    <scope>NUCLEOTIDE SEQUENCE [LARGE SCALE GENOMIC DNA]</scope>
    <source>
        <strain evidence="9">51987-8</strain>
    </source>
</reference>
<evidence type="ECO:0000256" key="7">
    <source>
        <dbReference type="SAM" id="SignalP"/>
    </source>
</evidence>
<evidence type="ECO:0000256" key="3">
    <source>
        <dbReference type="ARBA" id="ARBA00022630"/>
    </source>
</evidence>
<comment type="caution">
    <text evidence="9">The sequence shown here is derived from an EMBL/GenBank/DDBJ whole genome shotgun (WGS) entry which is preliminary data.</text>
</comment>
<dbReference type="InterPro" id="IPR007867">
    <property type="entry name" value="GMC_OxRtase_C"/>
</dbReference>
<dbReference type="InParanoid" id="A0A369J2P6"/>
<evidence type="ECO:0000256" key="2">
    <source>
        <dbReference type="ARBA" id="ARBA00010790"/>
    </source>
</evidence>
<dbReference type="SUPFAM" id="SSF51905">
    <property type="entry name" value="FAD/NAD(P)-binding domain"/>
    <property type="match status" value="1"/>
</dbReference>
<evidence type="ECO:0000259" key="8">
    <source>
        <dbReference type="PROSITE" id="PS00624"/>
    </source>
</evidence>
<dbReference type="SUPFAM" id="SSF54373">
    <property type="entry name" value="FAD-linked reductases, C-terminal domain"/>
    <property type="match status" value="1"/>
</dbReference>
<feature type="active site" description="Proton acceptor" evidence="5">
    <location>
        <position position="524"/>
    </location>
</feature>
<feature type="chain" id="PRO_5016785793" evidence="7">
    <location>
        <begin position="23"/>
        <end position="588"/>
    </location>
</feature>
<evidence type="ECO:0000313" key="10">
    <source>
        <dbReference type="Proteomes" id="UP000076154"/>
    </source>
</evidence>
<feature type="binding site" evidence="6">
    <location>
        <position position="266"/>
    </location>
    <ligand>
        <name>FAD</name>
        <dbReference type="ChEBI" id="CHEBI:57692"/>
    </ligand>
</feature>
<dbReference type="OrthoDB" id="269227at2759"/>
<name>A0A369J2P6_HYPMA</name>
<dbReference type="AlphaFoldDB" id="A0A369J2P6"/>
<organism evidence="9 10">
    <name type="scientific">Hypsizygus marmoreus</name>
    <name type="common">White beech mushroom</name>
    <name type="synonym">Agaricus marmoreus</name>
    <dbReference type="NCBI Taxonomy" id="39966"/>
    <lineage>
        <taxon>Eukaryota</taxon>
        <taxon>Fungi</taxon>
        <taxon>Dikarya</taxon>
        <taxon>Basidiomycota</taxon>
        <taxon>Agaricomycotina</taxon>
        <taxon>Agaricomycetes</taxon>
        <taxon>Agaricomycetidae</taxon>
        <taxon>Agaricales</taxon>
        <taxon>Tricholomatineae</taxon>
        <taxon>Lyophyllaceae</taxon>
        <taxon>Hypsizygus</taxon>
    </lineage>
</organism>
<feature type="binding site" evidence="6">
    <location>
        <position position="117"/>
    </location>
    <ligand>
        <name>FAD</name>
        <dbReference type="ChEBI" id="CHEBI:57692"/>
    </ligand>
</feature>
<protein>
    <submittedName>
        <fullName evidence="9">Pyranose dehydrogenase 1</fullName>
    </submittedName>
</protein>
<dbReference type="Proteomes" id="UP000076154">
    <property type="component" value="Unassembled WGS sequence"/>
</dbReference>
<dbReference type="PANTHER" id="PTHR11552:SF147">
    <property type="entry name" value="CHOLINE DEHYDROGENASE, MITOCHONDRIAL"/>
    <property type="match status" value="1"/>
</dbReference>
<feature type="domain" description="Glucose-methanol-choline oxidoreductase N-terminal" evidence="8">
    <location>
        <begin position="306"/>
        <end position="320"/>
    </location>
</feature>
<feature type="active site" description="Proton acceptor" evidence="5">
    <location>
        <position position="568"/>
    </location>
</feature>
<dbReference type="PIRSF" id="PIRSF000137">
    <property type="entry name" value="Alcohol_oxidase"/>
    <property type="match status" value="1"/>
</dbReference>
<dbReference type="Gene3D" id="3.50.50.60">
    <property type="entry name" value="FAD/NAD(P)-binding domain"/>
    <property type="match status" value="1"/>
</dbReference>
<accession>A0A369J2P6</accession>
<dbReference type="GO" id="GO:0050660">
    <property type="term" value="F:flavin adenine dinucleotide binding"/>
    <property type="evidence" value="ECO:0007669"/>
    <property type="project" value="InterPro"/>
</dbReference>
<sequence length="588" mass="62100">MQLRGVFPALLCSVLTATLGHAALLQNFADLPTNVNYDFIIVGGGTAGNVLANRLTENSMYRVLVLEAGPSDAGIFEAEVPFLAASLINPGPYEWNYTTVVQPGLGGRSIAYPRGHVLGGSSTTNWLVYTRGSSEDFNRYASVTGDSGWSWNSILPYYKKSEKWTQPQDGHNTTGQYTPSVHGFNGLVGNGLPNFPTPIDGKVITATSQLGGEWAYNQDFNAGNPIGLGWAQSTIKDGSRSSSSTAYLGGSFINRPNLYVLVNAQVSRLIRTSTGSTPGFRRVEFRQTDGTLRQLSATKEIILSAGSIGTPHILLNSGIGKASDLNAVGVTPLVDLPDVGGNLSDHPVIGNPWLVSGSETFETIRRDPSAALAEWQATKTGPYSNTLLEHVGFSRVPSSLVPSPDTAAGPNTPHFEMIVSNGVPPFLPPSGNFLTLTTIVVSPSSRGSVKLGSSNPFDAPLIDPGLLKTSFDKLAMREAIKAAMRFADAPVWTDYIVGAVGFGESDTDAELDAYVAANAGTLFHPVGTASMSKKNAAGGVVDPDLKLKKVVGVRVVDASVLPYVPSAHTVAPVYAVAERAADLIKASY</sequence>
<evidence type="ECO:0000256" key="6">
    <source>
        <dbReference type="PIRSR" id="PIRSR000137-2"/>
    </source>
</evidence>
<feature type="binding site" evidence="6">
    <location>
        <begin position="125"/>
        <end position="128"/>
    </location>
    <ligand>
        <name>FAD</name>
        <dbReference type="ChEBI" id="CHEBI:57692"/>
    </ligand>
</feature>
<comment type="similarity">
    <text evidence="2">Belongs to the GMC oxidoreductase family.</text>
</comment>
<proteinExistence type="inferred from homology"/>
<comment type="cofactor">
    <cofactor evidence="1 6">
        <name>FAD</name>
        <dbReference type="ChEBI" id="CHEBI:57692"/>
    </cofactor>
</comment>
<dbReference type="InterPro" id="IPR036188">
    <property type="entry name" value="FAD/NAD-bd_sf"/>
</dbReference>
<dbReference type="PANTHER" id="PTHR11552">
    <property type="entry name" value="GLUCOSE-METHANOL-CHOLINE GMC OXIDOREDUCTASE"/>
    <property type="match status" value="1"/>
</dbReference>
<evidence type="ECO:0000256" key="4">
    <source>
        <dbReference type="ARBA" id="ARBA00022827"/>
    </source>
</evidence>
<keyword evidence="10" id="KW-1185">Reference proteome</keyword>
<evidence type="ECO:0000256" key="1">
    <source>
        <dbReference type="ARBA" id="ARBA00001974"/>
    </source>
</evidence>
<dbReference type="InterPro" id="IPR000172">
    <property type="entry name" value="GMC_OxRdtase_N"/>
</dbReference>
<gene>
    <name evidence="9" type="primary">pdh1_12</name>
    <name evidence="9" type="ORF">Hypma_003025</name>
</gene>
<feature type="signal peptide" evidence="7">
    <location>
        <begin position="1"/>
        <end position="22"/>
    </location>
</feature>
<dbReference type="Gene3D" id="3.30.560.10">
    <property type="entry name" value="Glucose Oxidase, domain 3"/>
    <property type="match status" value="1"/>
</dbReference>
<dbReference type="EMBL" id="LUEZ02000126">
    <property type="protein sequence ID" value="RDB16258.1"/>
    <property type="molecule type" value="Genomic_DNA"/>
</dbReference>
<dbReference type="PROSITE" id="PS00624">
    <property type="entry name" value="GMC_OXRED_2"/>
    <property type="match status" value="1"/>
</dbReference>
<dbReference type="GO" id="GO:0016614">
    <property type="term" value="F:oxidoreductase activity, acting on CH-OH group of donors"/>
    <property type="evidence" value="ECO:0007669"/>
    <property type="project" value="InterPro"/>
</dbReference>
<evidence type="ECO:0000256" key="5">
    <source>
        <dbReference type="PIRSR" id="PIRSR000137-1"/>
    </source>
</evidence>
<dbReference type="InterPro" id="IPR012132">
    <property type="entry name" value="GMC_OxRdtase"/>
</dbReference>
<dbReference type="Pfam" id="PF05199">
    <property type="entry name" value="GMC_oxred_C"/>
    <property type="match status" value="1"/>
</dbReference>